<keyword evidence="1" id="KW-0175">Coiled coil</keyword>
<reference evidence="3 4" key="1">
    <citation type="submission" date="2019-03" db="EMBL/GenBank/DDBJ databases">
        <title>Genomic Encyclopedia of Type Strains, Phase IV (KMG-IV): sequencing the most valuable type-strain genomes for metagenomic binning, comparative biology and taxonomic classification.</title>
        <authorList>
            <person name="Goeker M."/>
        </authorList>
    </citation>
    <scope>NUCLEOTIDE SEQUENCE [LARGE SCALE GENOMIC DNA]</scope>
    <source>
        <strain evidence="3 4">DSM 9035</strain>
    </source>
</reference>
<feature type="coiled-coil region" evidence="1">
    <location>
        <begin position="228"/>
        <end position="255"/>
    </location>
</feature>
<sequence>MSGNPSVPAETRQLTLLPLVDDASVTTAPEHHLPVDGSRQPPPAMRHLVDEARQFYRRIAFIVCVAVPVLVATIYFGFIASDLYVSETRFLVRQGGNPDAFSDSMGAVLQSSGIETTSEGSHAVKAFVESRDLVERLAKQNDLLGRLDRSEADFVTAFSTFWRPQTQESLYKWFSSFIDLSIDKSTGISTLKVKAFHAADAQALAVGILDHAEALVNRLNARVSADSIQFAEEVVQRYEARVGVIQEKLTEYRNRELVVDPGRQTSVALDLSTRLALELAQVDTKIAGLLQSNPRSPQLNDLRSRRAALKGEIDRQSRLVVGESSSLAGKLADYEKLVLEKELYFKALTAAMASLERARQEAVARRLYLERIVEPNIADRPEHPRRLLILMVVVAVCGGLYWIVRVMLDLTLEHLR</sequence>
<evidence type="ECO:0000313" key="4">
    <source>
        <dbReference type="Proteomes" id="UP000294664"/>
    </source>
</evidence>
<dbReference type="GO" id="GO:0004713">
    <property type="term" value="F:protein tyrosine kinase activity"/>
    <property type="evidence" value="ECO:0007669"/>
    <property type="project" value="TreeGrafter"/>
</dbReference>
<evidence type="ECO:0000256" key="1">
    <source>
        <dbReference type="SAM" id="Coils"/>
    </source>
</evidence>
<keyword evidence="2" id="KW-0472">Membrane</keyword>
<dbReference type="GO" id="GO:0005886">
    <property type="term" value="C:plasma membrane"/>
    <property type="evidence" value="ECO:0007669"/>
    <property type="project" value="TreeGrafter"/>
</dbReference>
<organism evidence="3 4">
    <name type="scientific">Aquabacter spiritensis</name>
    <dbReference type="NCBI Taxonomy" id="933073"/>
    <lineage>
        <taxon>Bacteria</taxon>
        <taxon>Pseudomonadati</taxon>
        <taxon>Pseudomonadota</taxon>
        <taxon>Alphaproteobacteria</taxon>
        <taxon>Hyphomicrobiales</taxon>
        <taxon>Xanthobacteraceae</taxon>
        <taxon>Aquabacter</taxon>
    </lineage>
</organism>
<comment type="caution">
    <text evidence="3">The sequence shown here is derived from an EMBL/GenBank/DDBJ whole genome shotgun (WGS) entry which is preliminary data.</text>
</comment>
<dbReference type="AlphaFoldDB" id="A0A4R3LVE1"/>
<name>A0A4R3LVE1_9HYPH</name>
<evidence type="ECO:0000313" key="3">
    <source>
        <dbReference type="EMBL" id="TCT04016.1"/>
    </source>
</evidence>
<keyword evidence="4" id="KW-1185">Reference proteome</keyword>
<feature type="transmembrane region" description="Helical" evidence="2">
    <location>
        <begin position="59"/>
        <end position="85"/>
    </location>
</feature>
<evidence type="ECO:0000256" key="2">
    <source>
        <dbReference type="SAM" id="Phobius"/>
    </source>
</evidence>
<dbReference type="PANTHER" id="PTHR32309:SF13">
    <property type="entry name" value="FERRIC ENTEROBACTIN TRANSPORT PROTEIN FEPE"/>
    <property type="match status" value="1"/>
</dbReference>
<dbReference type="EMBL" id="SMAI01000008">
    <property type="protein sequence ID" value="TCT04016.1"/>
    <property type="molecule type" value="Genomic_DNA"/>
</dbReference>
<gene>
    <name evidence="3" type="ORF">EDC64_108182</name>
</gene>
<feature type="transmembrane region" description="Helical" evidence="2">
    <location>
        <begin position="387"/>
        <end position="408"/>
    </location>
</feature>
<proteinExistence type="predicted"/>
<dbReference type="InterPro" id="IPR050445">
    <property type="entry name" value="Bact_polysacc_biosynth/exp"/>
</dbReference>
<dbReference type="OrthoDB" id="7800844at2"/>
<keyword evidence="2" id="KW-1133">Transmembrane helix</keyword>
<keyword evidence="2" id="KW-0812">Transmembrane</keyword>
<dbReference type="Proteomes" id="UP000294664">
    <property type="component" value="Unassembled WGS sequence"/>
</dbReference>
<protein>
    <submittedName>
        <fullName evidence="3">Capsular polysaccharide transport system permease protein</fullName>
    </submittedName>
</protein>
<accession>A0A4R3LVE1</accession>
<dbReference type="PANTHER" id="PTHR32309">
    <property type="entry name" value="TYROSINE-PROTEIN KINASE"/>
    <property type="match status" value="1"/>
</dbReference>
<dbReference type="RefSeq" id="WP_132032381.1">
    <property type="nucleotide sequence ID" value="NZ_SMAI01000008.1"/>
</dbReference>